<dbReference type="Pfam" id="PF00217">
    <property type="entry name" value="ATP-gua_Ptrans"/>
    <property type="match status" value="1"/>
</dbReference>
<dbReference type="Proteomes" id="UP000838412">
    <property type="component" value="Chromosome 13"/>
</dbReference>
<keyword evidence="3 8" id="KW-0808">Transferase</keyword>
<feature type="binding site" evidence="8">
    <location>
        <position position="221"/>
    </location>
    <ligand>
        <name>ATP</name>
        <dbReference type="ChEBI" id="CHEBI:30616"/>
    </ligand>
</feature>
<dbReference type="GO" id="GO:0005615">
    <property type="term" value="C:extracellular space"/>
    <property type="evidence" value="ECO:0007669"/>
    <property type="project" value="TreeGrafter"/>
</dbReference>
<dbReference type="SUPFAM" id="SSF48034">
    <property type="entry name" value="Guanido kinase N-terminal domain"/>
    <property type="match status" value="1"/>
</dbReference>
<proteinExistence type="inferred from homology"/>
<evidence type="ECO:0000256" key="2">
    <source>
        <dbReference type="ARBA" id="ARBA00012231"/>
    </source>
</evidence>
<keyword evidence="5 8" id="KW-0418">Kinase</keyword>
<dbReference type="AlphaFoldDB" id="A0A8J9YWA4"/>
<keyword evidence="4 8" id="KW-0547">Nucleotide-binding</keyword>
<dbReference type="InterPro" id="IPR014746">
    <property type="entry name" value="Gln_synth/guanido_kin_cat_dom"/>
</dbReference>
<dbReference type="FunFam" id="3.30.590.10:FF:000014">
    <property type="entry name" value="arginine kinase"/>
    <property type="match status" value="1"/>
</dbReference>
<feature type="binding site" evidence="8">
    <location>
        <begin position="118"/>
        <end position="122"/>
    </location>
    <ligand>
        <name>ATP</name>
        <dbReference type="ChEBI" id="CHEBI:30616"/>
    </ligand>
</feature>
<evidence type="ECO:0000256" key="1">
    <source>
        <dbReference type="ARBA" id="ARBA00006798"/>
    </source>
</evidence>
<evidence type="ECO:0000313" key="12">
    <source>
        <dbReference type="EMBL" id="CAH1242917.1"/>
    </source>
</evidence>
<dbReference type="SUPFAM" id="SSF55931">
    <property type="entry name" value="Glutamine synthetase/guanido kinase"/>
    <property type="match status" value="1"/>
</dbReference>
<keyword evidence="6 8" id="KW-0067">ATP-binding</keyword>
<dbReference type="InterPro" id="IPR022414">
    <property type="entry name" value="ATP-guanido_PTrfase_cat"/>
</dbReference>
<dbReference type="PANTHER" id="PTHR11547">
    <property type="entry name" value="ARGININE OR CREATINE KINASE"/>
    <property type="match status" value="1"/>
</dbReference>
<evidence type="ECO:0000256" key="4">
    <source>
        <dbReference type="ARBA" id="ARBA00022741"/>
    </source>
</evidence>
<feature type="binding site" evidence="8">
    <location>
        <begin position="278"/>
        <end position="282"/>
    </location>
    <ligand>
        <name>ATP</name>
        <dbReference type="ChEBI" id="CHEBI:30616"/>
    </ligand>
</feature>
<dbReference type="Gene3D" id="1.10.135.10">
    <property type="entry name" value="ATP:guanido phosphotransferase, N-terminal domain"/>
    <property type="match status" value="1"/>
</dbReference>
<evidence type="ECO:0000313" key="13">
    <source>
        <dbReference type="Proteomes" id="UP000838412"/>
    </source>
</evidence>
<evidence type="ECO:0000256" key="3">
    <source>
        <dbReference type="ARBA" id="ARBA00022679"/>
    </source>
</evidence>
<dbReference type="EMBL" id="OV696698">
    <property type="protein sequence ID" value="CAH1242917.1"/>
    <property type="molecule type" value="Genomic_DNA"/>
</dbReference>
<dbReference type="InterPro" id="IPR022413">
    <property type="entry name" value="ATP-guanido_PTrfase_N"/>
</dbReference>
<dbReference type="PROSITE" id="PS51509">
    <property type="entry name" value="PHOSPHAGEN_KINASE_N"/>
    <property type="match status" value="1"/>
</dbReference>
<feature type="domain" description="Phosphagen kinase C-terminal" evidence="11">
    <location>
        <begin position="115"/>
        <end position="353"/>
    </location>
</feature>
<feature type="domain" description="Phosphagen kinase N-terminal" evidence="10">
    <location>
        <begin position="5"/>
        <end position="88"/>
    </location>
</feature>
<evidence type="ECO:0000259" key="10">
    <source>
        <dbReference type="PROSITE" id="PS51509"/>
    </source>
</evidence>
<evidence type="ECO:0000256" key="5">
    <source>
        <dbReference type="ARBA" id="ARBA00022777"/>
    </source>
</evidence>
<protein>
    <recommendedName>
        <fullName evidence="2">creatine kinase</fullName>
        <ecNumber evidence="2">2.7.3.2</ecNumber>
    </recommendedName>
</protein>
<evidence type="ECO:0000256" key="6">
    <source>
        <dbReference type="ARBA" id="ARBA00022840"/>
    </source>
</evidence>
<dbReference type="PANTHER" id="PTHR11547:SF38">
    <property type="entry name" value="ARGININE KINASE 1-RELATED"/>
    <property type="match status" value="1"/>
</dbReference>
<dbReference type="Pfam" id="PF02807">
    <property type="entry name" value="ATP-gua_PtransN"/>
    <property type="match status" value="1"/>
</dbReference>
<dbReference type="FunFam" id="1.10.135.10:FF:000009">
    <property type="entry name" value="Arginine kinase, putative"/>
    <property type="match status" value="1"/>
</dbReference>
<dbReference type="GO" id="GO:0005524">
    <property type="term" value="F:ATP binding"/>
    <property type="evidence" value="ECO:0007669"/>
    <property type="project" value="UniProtKB-UniRule"/>
</dbReference>
<evidence type="ECO:0000256" key="8">
    <source>
        <dbReference type="PROSITE-ProRule" id="PRU00843"/>
    </source>
</evidence>
<evidence type="ECO:0000256" key="9">
    <source>
        <dbReference type="RuleBase" id="RU000505"/>
    </source>
</evidence>
<dbReference type="OrthoDB" id="2985014at2759"/>
<name>A0A8J9YWA4_BRALA</name>
<accession>A0A8J9YWA4</accession>
<dbReference type="CDD" id="cd07931">
    <property type="entry name" value="eukaryotic_phosphagen_kinases"/>
    <property type="match status" value="1"/>
</dbReference>
<comment type="caution">
    <text evidence="8">Lacks conserved residue(s) required for the propagation of feature annotation.</text>
</comment>
<organism evidence="12 13">
    <name type="scientific">Branchiostoma lanceolatum</name>
    <name type="common">Common lancelet</name>
    <name type="synonym">Amphioxus lanceolatum</name>
    <dbReference type="NCBI Taxonomy" id="7740"/>
    <lineage>
        <taxon>Eukaryota</taxon>
        <taxon>Metazoa</taxon>
        <taxon>Chordata</taxon>
        <taxon>Cephalochordata</taxon>
        <taxon>Leptocardii</taxon>
        <taxon>Amphioxiformes</taxon>
        <taxon>Branchiostomatidae</taxon>
        <taxon>Branchiostoma</taxon>
    </lineage>
</organism>
<dbReference type="EC" id="2.7.3.2" evidence="2"/>
<comment type="similarity">
    <text evidence="1 7 9">Belongs to the ATP:guanido phosphotransferase family.</text>
</comment>
<feature type="binding site" evidence="8">
    <location>
        <begin position="306"/>
        <end position="311"/>
    </location>
    <ligand>
        <name>ATP</name>
        <dbReference type="ChEBI" id="CHEBI:30616"/>
    </ligand>
</feature>
<sequence>MACSQVGAALQYPTWTSRHRCLGRKILNQDLWEELKGEKTLLTGFTINDVVRSGVELPTSSVGVYAGDEECYRLYGPIFDPIIKEYHGIDEIPVHLSNLDPRCLTSMSQLQNKAPILSTRCRVVRNLSGYGISREKRLEVENVLVTALEGLEGDLRGHYYPYDSLTTSEKDKLVMGGYLFKEIDKYQAAAGISRDWPEGRGIFYNKEKTFLVWVNEEDHVRIISMQKGADVKEVFDRLCRGINAISQALLRHAQTEFAFHKHYGYLSSCPTNLGTGMRASVHVSVPRSFNDVQLKNTCRQLGLDVRGRHGETSEAEGGVYDVSNRQRLGRTEVDLLQTVINGINSLYNTSTKN</sequence>
<dbReference type="Gene3D" id="3.30.590.10">
    <property type="entry name" value="Glutamine synthetase/guanido kinase, catalytic domain"/>
    <property type="match status" value="1"/>
</dbReference>
<evidence type="ECO:0000256" key="7">
    <source>
        <dbReference type="PROSITE-ProRule" id="PRU00842"/>
    </source>
</evidence>
<dbReference type="GO" id="GO:0046314">
    <property type="term" value="P:phosphocreatine biosynthetic process"/>
    <property type="evidence" value="ECO:0007669"/>
    <property type="project" value="InterPro"/>
</dbReference>
<gene>
    <name evidence="12" type="primary">CKB</name>
    <name evidence="12" type="ORF">BLAG_LOCUS6091</name>
</gene>
<dbReference type="InterPro" id="IPR000749">
    <property type="entry name" value="ATP-guanido_PTrfase"/>
</dbReference>
<dbReference type="GO" id="GO:0004111">
    <property type="term" value="F:creatine kinase activity"/>
    <property type="evidence" value="ECO:0007669"/>
    <property type="project" value="UniProtKB-EC"/>
</dbReference>
<dbReference type="PROSITE" id="PS00112">
    <property type="entry name" value="PHOSPHAGEN_KINASE"/>
    <property type="match status" value="1"/>
</dbReference>
<reference evidence="12" key="1">
    <citation type="submission" date="2022-01" db="EMBL/GenBank/DDBJ databases">
        <authorList>
            <person name="Braso-Vives M."/>
        </authorList>
    </citation>
    <scope>NUCLEOTIDE SEQUENCE</scope>
</reference>
<keyword evidence="13" id="KW-1185">Reference proteome</keyword>
<dbReference type="PROSITE" id="PS51510">
    <property type="entry name" value="PHOSPHAGEN_KINASE_C"/>
    <property type="match status" value="1"/>
</dbReference>
<dbReference type="InterPro" id="IPR022415">
    <property type="entry name" value="ATP-guanido_PTrfase_AS"/>
</dbReference>
<evidence type="ECO:0000259" key="11">
    <source>
        <dbReference type="PROSITE" id="PS51510"/>
    </source>
</evidence>
<dbReference type="InterPro" id="IPR036802">
    <property type="entry name" value="ATP-guanido_PTrfase_N_sf"/>
</dbReference>